<evidence type="ECO:0000313" key="3">
    <source>
        <dbReference type="EMBL" id="VDP88405.1"/>
    </source>
</evidence>
<reference evidence="5" key="1">
    <citation type="submission" date="2016-06" db="UniProtKB">
        <authorList>
            <consortium name="WormBaseParasite"/>
        </authorList>
    </citation>
    <scope>IDENTIFICATION</scope>
</reference>
<evidence type="ECO:0000313" key="4">
    <source>
        <dbReference type="Proteomes" id="UP000272942"/>
    </source>
</evidence>
<organism evidence="5">
    <name type="scientific">Echinostoma caproni</name>
    <dbReference type="NCBI Taxonomy" id="27848"/>
    <lineage>
        <taxon>Eukaryota</taxon>
        <taxon>Metazoa</taxon>
        <taxon>Spiralia</taxon>
        <taxon>Lophotrochozoa</taxon>
        <taxon>Platyhelminthes</taxon>
        <taxon>Trematoda</taxon>
        <taxon>Digenea</taxon>
        <taxon>Plagiorchiida</taxon>
        <taxon>Echinostomata</taxon>
        <taxon>Echinostomatoidea</taxon>
        <taxon>Echinostomatidae</taxon>
        <taxon>Echinostoma</taxon>
    </lineage>
</organism>
<feature type="region of interest" description="Disordered" evidence="1">
    <location>
        <begin position="1"/>
        <end position="44"/>
    </location>
</feature>
<evidence type="ECO:0000313" key="5">
    <source>
        <dbReference type="WBParaSite" id="ECPE_0001140401-mRNA-1"/>
    </source>
</evidence>
<keyword evidence="4" id="KW-1185">Reference proteome</keyword>
<name>A0A183AWN4_9TREM</name>
<keyword evidence="2" id="KW-0812">Transmembrane</keyword>
<dbReference type="WBParaSite" id="ECPE_0001140401-mRNA-1">
    <property type="protein sequence ID" value="ECPE_0001140401-mRNA-1"/>
    <property type="gene ID" value="ECPE_0001140401"/>
</dbReference>
<accession>A0A183AWN4</accession>
<sequence length="184" mass="21202">MKEHKKKSKFIKPRDDSSTQTKAVELNPYWNDGGSGIPEGENASQGLTAKSTLTDENEAWLYKSYKRCLEQAKEQKVPVRQLLLERWNEATVADMLFQTREINRMIAEAPEKPSEENQVSQTVEREVTDADINEMAAKVLRAELSSNTYRYNPYVFMGARMVVNFIYCGCFFHGYLNSNPCRDR</sequence>
<evidence type="ECO:0000256" key="2">
    <source>
        <dbReference type="SAM" id="Phobius"/>
    </source>
</evidence>
<protein>
    <submittedName>
        <fullName evidence="5">Condensin complex subunit 2</fullName>
    </submittedName>
</protein>
<feature type="compositionally biased region" description="Basic residues" evidence="1">
    <location>
        <begin position="1"/>
        <end position="11"/>
    </location>
</feature>
<keyword evidence="2" id="KW-1133">Transmembrane helix</keyword>
<proteinExistence type="predicted"/>
<reference evidence="3 4" key="2">
    <citation type="submission" date="2018-11" db="EMBL/GenBank/DDBJ databases">
        <authorList>
            <consortium name="Pathogen Informatics"/>
        </authorList>
    </citation>
    <scope>NUCLEOTIDE SEQUENCE [LARGE SCALE GENOMIC DNA]</scope>
    <source>
        <strain evidence="3 4">Egypt</strain>
    </source>
</reference>
<evidence type="ECO:0000256" key="1">
    <source>
        <dbReference type="SAM" id="MobiDB-lite"/>
    </source>
</evidence>
<keyword evidence="2" id="KW-0472">Membrane</keyword>
<dbReference type="EMBL" id="UZAN01050707">
    <property type="protein sequence ID" value="VDP88405.1"/>
    <property type="molecule type" value="Genomic_DNA"/>
</dbReference>
<dbReference type="AlphaFoldDB" id="A0A183AWN4"/>
<dbReference type="Proteomes" id="UP000272942">
    <property type="component" value="Unassembled WGS sequence"/>
</dbReference>
<feature type="transmembrane region" description="Helical" evidence="2">
    <location>
        <begin position="154"/>
        <end position="176"/>
    </location>
</feature>
<gene>
    <name evidence="3" type="ORF">ECPE_LOCUS11369</name>
</gene>
<dbReference type="OrthoDB" id="2113965at2759"/>